<feature type="region of interest" description="Disordered" evidence="1">
    <location>
        <begin position="377"/>
        <end position="398"/>
    </location>
</feature>
<evidence type="ECO:0000256" key="1">
    <source>
        <dbReference type="SAM" id="MobiDB-lite"/>
    </source>
</evidence>
<feature type="compositionally biased region" description="Low complexity" evidence="1">
    <location>
        <begin position="270"/>
        <end position="284"/>
    </location>
</feature>
<feature type="region of interest" description="Disordered" evidence="1">
    <location>
        <begin position="267"/>
        <end position="311"/>
    </location>
</feature>
<reference evidence="2 3" key="1">
    <citation type="submission" date="2014-06" db="EMBL/GenBank/DDBJ databases">
        <authorList>
            <person name="Swart Estienne"/>
        </authorList>
    </citation>
    <scope>NUCLEOTIDE SEQUENCE [LARGE SCALE GENOMIC DNA]</scope>
    <source>
        <strain evidence="2 3">130c</strain>
    </source>
</reference>
<dbReference type="Proteomes" id="UP000039865">
    <property type="component" value="Unassembled WGS sequence"/>
</dbReference>
<evidence type="ECO:0000313" key="3">
    <source>
        <dbReference type="Proteomes" id="UP000039865"/>
    </source>
</evidence>
<keyword evidence="3" id="KW-1185">Reference proteome</keyword>
<feature type="compositionally biased region" description="Polar residues" evidence="1">
    <location>
        <begin position="300"/>
        <end position="310"/>
    </location>
</feature>
<gene>
    <name evidence="2" type="primary">Contig12593.g13433</name>
    <name evidence="2" type="ORF">STYLEM_16608</name>
</gene>
<accession>A0A078B260</accession>
<organism evidence="2 3">
    <name type="scientific">Stylonychia lemnae</name>
    <name type="common">Ciliate</name>
    <dbReference type="NCBI Taxonomy" id="5949"/>
    <lineage>
        <taxon>Eukaryota</taxon>
        <taxon>Sar</taxon>
        <taxon>Alveolata</taxon>
        <taxon>Ciliophora</taxon>
        <taxon>Intramacronucleata</taxon>
        <taxon>Spirotrichea</taxon>
        <taxon>Stichotrichia</taxon>
        <taxon>Sporadotrichida</taxon>
        <taxon>Oxytrichidae</taxon>
        <taxon>Stylonychinae</taxon>
        <taxon>Stylonychia</taxon>
    </lineage>
</organism>
<evidence type="ECO:0000313" key="2">
    <source>
        <dbReference type="EMBL" id="CDW87503.1"/>
    </source>
</evidence>
<dbReference type="AlphaFoldDB" id="A0A078B260"/>
<proteinExistence type="predicted"/>
<dbReference type="EMBL" id="CCKQ01015672">
    <property type="protein sequence ID" value="CDW87503.1"/>
    <property type="molecule type" value="Genomic_DNA"/>
</dbReference>
<dbReference type="InParanoid" id="A0A078B260"/>
<name>A0A078B260_STYLE</name>
<sequence length="483" mass="54709">MGINQLGLPGSYDGLRSSLRGGRDTLNVDDIDGAVPRRLVGNANQMLPAGYRQLNGGIDLQNGNNSNEHFRAYEARLLRTDDIQGAKPKSYGLHIPQNIYAGNQTGLSKTYKNESDDVLNQQSQQQLDESLTKQKFEMLNVNKYNTQSSPNLFPQTVKGISSIQKPFNPQFQTSYAANYSPNKDALKALQLAKPFKPDMDLMFRGHNDISGGLSGTSGVGNLGTTFQTNYMKNYSQINQYQKEQEKVNNRRMQESIDRMDKERIAELVKQSSPQRQQQSQPQQQYNYQDRVNDQERSKLASRQNLANQGFRNYGNDAYEDMYTSVTPNENGLKHDYSKTILRSSLQLNAENMIHGDRQMAGVNSQAGIHTIKDPNTYVRSESDTNASNRYLNGSSSQPELERSYKHLSMAPTTEQGRNHQIVDNDIKNRESLKYGNLNSPVKYDSIMPKLNDMTYHRASQRARGNFNVLTGTYKQKPELLQQM</sequence>
<protein>
    <submittedName>
        <fullName evidence="2">Uncharacterized protein</fullName>
    </submittedName>
</protein>